<dbReference type="GO" id="GO:0017124">
    <property type="term" value="F:SH3 domain binding"/>
    <property type="evidence" value="ECO:0007669"/>
    <property type="project" value="UniProtKB-KW"/>
</dbReference>
<dbReference type="EMBL" id="VXIS01000217">
    <property type="protein sequence ID" value="KAA8896283.1"/>
    <property type="molecule type" value="Genomic_DNA"/>
</dbReference>
<dbReference type="PANTHER" id="PTHR12771:SF56">
    <property type="entry name" value="CED-12"/>
    <property type="match status" value="1"/>
</dbReference>
<accession>A0A5J5EM09</accession>
<evidence type="ECO:0000256" key="1">
    <source>
        <dbReference type="ARBA" id="ARBA00022703"/>
    </source>
</evidence>
<dbReference type="Gene3D" id="2.30.29.30">
    <property type="entry name" value="Pleckstrin-homology domain (PH domain)/Phosphotyrosine-binding domain (PTB)"/>
    <property type="match status" value="1"/>
</dbReference>
<reference evidence="7 8" key="1">
    <citation type="submission" date="2019-09" db="EMBL/GenBank/DDBJ databases">
        <title>Draft genome of the ectomycorrhizal ascomycete Sphaerosporella brunnea.</title>
        <authorList>
            <consortium name="DOE Joint Genome Institute"/>
            <person name="Benucci G.M."/>
            <person name="Marozzi G."/>
            <person name="Antonielli L."/>
            <person name="Sanchez S."/>
            <person name="Marco P."/>
            <person name="Wang X."/>
            <person name="Falini L.B."/>
            <person name="Barry K."/>
            <person name="Haridas S."/>
            <person name="Lipzen A."/>
            <person name="Labutti K."/>
            <person name="Grigoriev I.V."/>
            <person name="Murat C."/>
            <person name="Martin F."/>
            <person name="Albertini E."/>
            <person name="Donnini D."/>
            <person name="Bonito G."/>
        </authorList>
    </citation>
    <scope>NUCLEOTIDE SEQUENCE [LARGE SCALE GENOMIC DNA]</scope>
    <source>
        <strain evidence="7 8">Sb_GMNB300</strain>
    </source>
</reference>
<protein>
    <submittedName>
        <fullName evidence="7">ELMO/CED-12 family-domain-containing protein</fullName>
    </submittedName>
</protein>
<comment type="caution">
    <text evidence="7">The sequence shown here is derived from an EMBL/GenBank/DDBJ whole genome shotgun (WGS) entry which is preliminary data.</text>
</comment>
<dbReference type="InterPro" id="IPR024574">
    <property type="entry name" value="ELMO_ARM"/>
</dbReference>
<evidence type="ECO:0000313" key="8">
    <source>
        <dbReference type="Proteomes" id="UP000326924"/>
    </source>
</evidence>
<dbReference type="SUPFAM" id="SSF48371">
    <property type="entry name" value="ARM repeat"/>
    <property type="match status" value="1"/>
</dbReference>
<dbReference type="InParanoid" id="A0A5J5EM09"/>
<sequence length="689" mass="78058">MDDIAELIDRLSNDEDAVKKMAVFKLQTNIGDPSFAEIFIAQGGLAKLRNLALYSNGNTLAYALTSFSRLLDLDKGWDYVTPDLVSRVVELIVTHPLVNILRGAMSILVAIVSHPHISNASRGSYTGPFGFRALKPAITAHAEFLEMLVNRLSSADHALCANSLQLINSLMRDTITNDTDAEWPKFIKRLQDLGVIKAVFVLMQSSALQDLAHPLLEFQALTKVLLRRWRDVKVDLEIKEHRLALKGLHLASAPPEKEKAEETSTGSKRRPHNPEKWRRLGFQTESPAWEFGDVGFLGMMDLTDFVRKDEDGFRKIVMEQNAKAAAQRCPIARASLTATYILYHQFEVDKSDIDDPKTFQVLESRTNYDRAFRPLLLQWSRLHTAALSAFVRLWQETQAEADDFDKVAELVRVLIFHVVGQAHRTKDVQDIEDEILEMECSRLRDLQMEILERSYENAWGNHLTHVREELKVEAMQFVKEQRIRCLLQGSWFPVSVDRKADGSRIDLHSVPWRYVRLSHNRRYLHYCDYERETSYEPKLEELPEKIDLSTVSSVVSNVIPASIASASSSSGTLTPTLGAGSKLASTKITIHGYPPSTNGSSNKNAKEVVLLALHPQTHSLASEWLDGLLMLLNQQPITSETSKLVNMVTDYGLKIRLLNVRYTDDYHNSPPELPSREGVDEDYYYSLFV</sequence>
<gene>
    <name evidence="7" type="ORF">FN846DRAFT_965422</name>
</gene>
<dbReference type="Pfam" id="PF11841">
    <property type="entry name" value="ELMO_ARM"/>
    <property type="match status" value="1"/>
</dbReference>
<dbReference type="InterPro" id="IPR006816">
    <property type="entry name" value="ELMO_dom"/>
</dbReference>
<keyword evidence="1" id="KW-0053">Apoptosis</keyword>
<dbReference type="InterPro" id="IPR050868">
    <property type="entry name" value="ELMO_domain-containing"/>
</dbReference>
<dbReference type="Pfam" id="PF16457">
    <property type="entry name" value="PH_12"/>
    <property type="match status" value="1"/>
</dbReference>
<dbReference type="Pfam" id="PF04727">
    <property type="entry name" value="ELMO_CED12"/>
    <property type="match status" value="1"/>
</dbReference>
<evidence type="ECO:0000256" key="4">
    <source>
        <dbReference type="ARBA" id="ARBA00024863"/>
    </source>
</evidence>
<dbReference type="GO" id="GO:0006915">
    <property type="term" value="P:apoptotic process"/>
    <property type="evidence" value="ECO:0007669"/>
    <property type="project" value="UniProtKB-KW"/>
</dbReference>
<proteinExistence type="predicted"/>
<dbReference type="InterPro" id="IPR011989">
    <property type="entry name" value="ARM-like"/>
</dbReference>
<evidence type="ECO:0000259" key="6">
    <source>
        <dbReference type="PROSITE" id="PS51335"/>
    </source>
</evidence>
<dbReference type="InterPro" id="IPR011993">
    <property type="entry name" value="PH-like_dom_sf"/>
</dbReference>
<name>A0A5J5EM09_9PEZI</name>
<feature type="domain" description="ELMO" evidence="6">
    <location>
        <begin position="240"/>
        <end position="419"/>
    </location>
</feature>
<keyword evidence="8" id="KW-1185">Reference proteome</keyword>
<organism evidence="7 8">
    <name type="scientific">Sphaerosporella brunnea</name>
    <dbReference type="NCBI Taxonomy" id="1250544"/>
    <lineage>
        <taxon>Eukaryota</taxon>
        <taxon>Fungi</taxon>
        <taxon>Dikarya</taxon>
        <taxon>Ascomycota</taxon>
        <taxon>Pezizomycotina</taxon>
        <taxon>Pezizomycetes</taxon>
        <taxon>Pezizales</taxon>
        <taxon>Pyronemataceae</taxon>
        <taxon>Sphaerosporella</taxon>
    </lineage>
</organism>
<dbReference type="Proteomes" id="UP000326924">
    <property type="component" value="Unassembled WGS sequence"/>
</dbReference>
<comment type="function">
    <text evidence="4">Involved in cytoskeletal rearrangements required for phagocytosis of apoptotic cells and cell motility. Acts in association with DOCK1 and CRK. Was initially proposed to be required in complex with DOCK1 to activate Rac Rho small GTPases. May enhance the guanine nucleotide exchange factor (GEF) activity of DOCK1.</text>
</comment>
<dbReference type="PROSITE" id="PS51335">
    <property type="entry name" value="ELMO"/>
    <property type="match status" value="1"/>
</dbReference>
<evidence type="ECO:0000256" key="5">
    <source>
        <dbReference type="SAM" id="MobiDB-lite"/>
    </source>
</evidence>
<dbReference type="Gene3D" id="1.25.10.10">
    <property type="entry name" value="Leucine-rich Repeat Variant"/>
    <property type="match status" value="1"/>
</dbReference>
<dbReference type="GO" id="GO:0005886">
    <property type="term" value="C:plasma membrane"/>
    <property type="evidence" value="ECO:0007669"/>
    <property type="project" value="TreeGrafter"/>
</dbReference>
<dbReference type="GO" id="GO:0007015">
    <property type="term" value="P:actin filament organization"/>
    <property type="evidence" value="ECO:0007669"/>
    <property type="project" value="TreeGrafter"/>
</dbReference>
<dbReference type="InterPro" id="IPR001849">
    <property type="entry name" value="PH_domain"/>
</dbReference>
<dbReference type="InterPro" id="IPR016024">
    <property type="entry name" value="ARM-type_fold"/>
</dbReference>
<keyword evidence="2" id="KW-0581">Phagocytosis</keyword>
<keyword evidence="3" id="KW-0729">SH3-binding</keyword>
<evidence type="ECO:0000313" key="7">
    <source>
        <dbReference type="EMBL" id="KAA8896283.1"/>
    </source>
</evidence>
<evidence type="ECO:0000256" key="2">
    <source>
        <dbReference type="ARBA" id="ARBA00022907"/>
    </source>
</evidence>
<evidence type="ECO:0000256" key="3">
    <source>
        <dbReference type="ARBA" id="ARBA00023036"/>
    </source>
</evidence>
<feature type="region of interest" description="Disordered" evidence="5">
    <location>
        <begin position="253"/>
        <end position="276"/>
    </location>
</feature>
<dbReference type="AlphaFoldDB" id="A0A5J5EM09"/>
<dbReference type="OrthoDB" id="28413at2759"/>
<dbReference type="PANTHER" id="PTHR12771">
    <property type="entry name" value="ENGULFMENT AND CELL MOTILITY"/>
    <property type="match status" value="1"/>
</dbReference>